<comment type="caution">
    <text evidence="1">The sequence shown here is derived from an EMBL/GenBank/DDBJ whole genome shotgun (WGS) entry which is preliminary data.</text>
</comment>
<reference evidence="1" key="2">
    <citation type="submission" date="2023-06" db="EMBL/GenBank/DDBJ databases">
        <authorList>
            <consortium name="Lawrence Berkeley National Laboratory"/>
            <person name="Haridas S."/>
            <person name="Hensen N."/>
            <person name="Bonometti L."/>
            <person name="Westerberg I."/>
            <person name="Brannstrom I.O."/>
            <person name="Guillou S."/>
            <person name="Cros-Aarteil S."/>
            <person name="Calhoun S."/>
            <person name="Kuo A."/>
            <person name="Mondo S."/>
            <person name="Pangilinan J."/>
            <person name="Riley R."/>
            <person name="Labutti K."/>
            <person name="Andreopoulos B."/>
            <person name="Lipzen A."/>
            <person name="Chen C."/>
            <person name="Yanf M."/>
            <person name="Daum C."/>
            <person name="Ng V."/>
            <person name="Clum A."/>
            <person name="Steindorff A."/>
            <person name="Ohm R."/>
            <person name="Martin F."/>
            <person name="Silar P."/>
            <person name="Natvig D."/>
            <person name="Lalanne C."/>
            <person name="Gautier V."/>
            <person name="Ament-Velasquez S.L."/>
            <person name="Kruys A."/>
            <person name="Hutchinson M.I."/>
            <person name="Powell A.J."/>
            <person name="Barry K."/>
            <person name="Miller A.N."/>
            <person name="Grigoriev I.V."/>
            <person name="Debuchy R."/>
            <person name="Gladieux P."/>
            <person name="Thoren M.H."/>
            <person name="Johannesson H."/>
        </authorList>
    </citation>
    <scope>NUCLEOTIDE SEQUENCE</scope>
    <source>
        <strain evidence="1">CBS 560.94</strain>
    </source>
</reference>
<dbReference type="AlphaFoldDB" id="A0AAE0JQ49"/>
<protein>
    <submittedName>
        <fullName evidence="1">Uncharacterized protein</fullName>
    </submittedName>
</protein>
<dbReference type="GeneID" id="87866942"/>
<evidence type="ECO:0000313" key="1">
    <source>
        <dbReference type="EMBL" id="KAK3355677.1"/>
    </source>
</evidence>
<accession>A0AAE0JQ49</accession>
<evidence type="ECO:0000313" key="2">
    <source>
        <dbReference type="Proteomes" id="UP001278500"/>
    </source>
</evidence>
<proteinExistence type="predicted"/>
<sequence length="166" mass="18449">MVCSTIAARLCAGLLQVCLYKALRPHPSPSLRVETASSIQPKADRISMGRHQVRSKFHPARLAIFRGSSTTLPFPQYGQESKTRQTTWHLCYPSESQHLAQNCTTYRCPNERIARSHIQAARQPVAVVEGGVAQVLMHPLTDVGHIGHLLPFLPSLSIWPAGQRYC</sequence>
<organism evidence="1 2">
    <name type="scientific">Neurospora tetraspora</name>
    <dbReference type="NCBI Taxonomy" id="94610"/>
    <lineage>
        <taxon>Eukaryota</taxon>
        <taxon>Fungi</taxon>
        <taxon>Dikarya</taxon>
        <taxon>Ascomycota</taxon>
        <taxon>Pezizomycotina</taxon>
        <taxon>Sordariomycetes</taxon>
        <taxon>Sordariomycetidae</taxon>
        <taxon>Sordariales</taxon>
        <taxon>Sordariaceae</taxon>
        <taxon>Neurospora</taxon>
    </lineage>
</organism>
<gene>
    <name evidence="1" type="ORF">B0H65DRAFT_55114</name>
</gene>
<reference evidence="1" key="1">
    <citation type="journal article" date="2023" name="Mol. Phylogenet. Evol.">
        <title>Genome-scale phylogeny and comparative genomics of the fungal order Sordariales.</title>
        <authorList>
            <person name="Hensen N."/>
            <person name="Bonometti L."/>
            <person name="Westerberg I."/>
            <person name="Brannstrom I.O."/>
            <person name="Guillou S."/>
            <person name="Cros-Aarteil S."/>
            <person name="Calhoun S."/>
            <person name="Haridas S."/>
            <person name="Kuo A."/>
            <person name="Mondo S."/>
            <person name="Pangilinan J."/>
            <person name="Riley R."/>
            <person name="LaButti K."/>
            <person name="Andreopoulos B."/>
            <person name="Lipzen A."/>
            <person name="Chen C."/>
            <person name="Yan M."/>
            <person name="Daum C."/>
            <person name="Ng V."/>
            <person name="Clum A."/>
            <person name="Steindorff A."/>
            <person name="Ohm R.A."/>
            <person name="Martin F."/>
            <person name="Silar P."/>
            <person name="Natvig D.O."/>
            <person name="Lalanne C."/>
            <person name="Gautier V."/>
            <person name="Ament-Velasquez S.L."/>
            <person name="Kruys A."/>
            <person name="Hutchinson M.I."/>
            <person name="Powell A.J."/>
            <person name="Barry K."/>
            <person name="Miller A.N."/>
            <person name="Grigoriev I.V."/>
            <person name="Debuchy R."/>
            <person name="Gladieux P."/>
            <person name="Hiltunen Thoren M."/>
            <person name="Johannesson H."/>
        </authorList>
    </citation>
    <scope>NUCLEOTIDE SEQUENCE</scope>
    <source>
        <strain evidence="1">CBS 560.94</strain>
    </source>
</reference>
<dbReference type="RefSeq" id="XP_062687055.1">
    <property type="nucleotide sequence ID" value="XM_062829788.1"/>
</dbReference>
<dbReference type="Proteomes" id="UP001278500">
    <property type="component" value="Unassembled WGS sequence"/>
</dbReference>
<dbReference type="EMBL" id="JAUEPP010000001">
    <property type="protein sequence ID" value="KAK3355677.1"/>
    <property type="molecule type" value="Genomic_DNA"/>
</dbReference>
<keyword evidence="2" id="KW-1185">Reference proteome</keyword>
<name>A0AAE0JQ49_9PEZI</name>